<dbReference type="AlphaFoldDB" id="A0A1N7IIQ9"/>
<comment type="cofactor">
    <cofactor evidence="10">
        <name>Zn(2+)</name>
        <dbReference type="ChEBI" id="CHEBI:29105"/>
    </cofactor>
    <text evidence="10">Binds 2 Zn(2+) ions.</text>
</comment>
<dbReference type="OrthoDB" id="9800940at2"/>
<keyword evidence="6 10" id="KW-0255">Endonuclease</keyword>
<feature type="binding site" evidence="10">
    <location>
        <position position="65"/>
    </location>
    <ligand>
        <name>Zn(2+)</name>
        <dbReference type="ChEBI" id="CHEBI:29105"/>
        <label>1</label>
        <note>catalytic</note>
    </ligand>
</feature>
<feature type="binding site" evidence="10">
    <location>
        <position position="269"/>
    </location>
    <ligand>
        <name>Zn(2+)</name>
        <dbReference type="ChEBI" id="CHEBI:29105"/>
        <label>2</label>
        <note>catalytic</note>
    </ligand>
</feature>
<keyword evidence="4 10" id="KW-0540">Nuclease</keyword>
<dbReference type="Gene3D" id="3.60.15.10">
    <property type="entry name" value="Ribonuclease Z/Hydroxyacylglutathione hydrolase-like"/>
    <property type="match status" value="1"/>
</dbReference>
<dbReference type="InterPro" id="IPR036866">
    <property type="entry name" value="RibonucZ/Hydroxyglut_hydro"/>
</dbReference>
<dbReference type="GO" id="GO:0042802">
    <property type="term" value="F:identical protein binding"/>
    <property type="evidence" value="ECO:0007669"/>
    <property type="project" value="UniProtKB-ARBA"/>
</dbReference>
<keyword evidence="3 10" id="KW-0819">tRNA processing</keyword>
<name>A0A1N7IIQ9_9BACI</name>
<evidence type="ECO:0000256" key="3">
    <source>
        <dbReference type="ARBA" id="ARBA00022694"/>
    </source>
</evidence>
<dbReference type="RefSeq" id="WP_076556455.1">
    <property type="nucleotide sequence ID" value="NZ_FTOC01000001.1"/>
</dbReference>
<comment type="function">
    <text evidence="9 10">Zinc phosphodiesterase, which displays some tRNA 3'-processing endonuclease activity. Probably involved in tRNA maturation, by removing a 3'-trailer from precursor tRNA.</text>
</comment>
<dbReference type="EMBL" id="FTOC01000001">
    <property type="protein sequence ID" value="SIS36994.1"/>
    <property type="molecule type" value="Genomic_DNA"/>
</dbReference>
<dbReference type="Proteomes" id="UP000187608">
    <property type="component" value="Unassembled WGS sequence"/>
</dbReference>
<evidence type="ECO:0000256" key="5">
    <source>
        <dbReference type="ARBA" id="ARBA00022723"/>
    </source>
</evidence>
<evidence type="ECO:0000256" key="9">
    <source>
        <dbReference type="ARBA" id="ARBA00057812"/>
    </source>
</evidence>
<feature type="binding site" evidence="10">
    <location>
        <position position="68"/>
    </location>
    <ligand>
        <name>Zn(2+)</name>
        <dbReference type="ChEBI" id="CHEBI:29105"/>
        <label>2</label>
        <note>catalytic</note>
    </ligand>
</feature>
<comment type="subunit">
    <text evidence="1 10">Homodimer.</text>
</comment>
<feature type="binding site" evidence="10">
    <location>
        <position position="211"/>
    </location>
    <ligand>
        <name>Zn(2+)</name>
        <dbReference type="ChEBI" id="CHEBI:29105"/>
        <label>2</label>
        <note>catalytic</note>
    </ligand>
</feature>
<feature type="active site" description="Proton acceptor" evidence="10">
    <location>
        <position position="67"/>
    </location>
</feature>
<dbReference type="STRING" id="570947.SAMN05421687_101181"/>
<evidence type="ECO:0000256" key="8">
    <source>
        <dbReference type="ARBA" id="ARBA00022833"/>
    </source>
</evidence>
<evidence type="ECO:0000256" key="1">
    <source>
        <dbReference type="ARBA" id="ARBA00011738"/>
    </source>
</evidence>
<dbReference type="NCBIfam" id="NF000801">
    <property type="entry name" value="PRK00055.1-3"/>
    <property type="match status" value="1"/>
</dbReference>
<dbReference type="InterPro" id="IPR013471">
    <property type="entry name" value="RNase_Z/BN"/>
</dbReference>
<gene>
    <name evidence="10" type="primary">rnz</name>
    <name evidence="11" type="ORF">SAMN05421687_101181</name>
</gene>
<comment type="catalytic activity">
    <reaction evidence="10">
        <text>Endonucleolytic cleavage of RNA, removing extra 3' nucleotides from tRNA precursor, generating 3' termini of tRNAs. A 3'-hydroxy group is left at the tRNA terminus and a 5'-phosphoryl group is left at the trailer molecule.</text>
        <dbReference type="EC" id="3.1.26.11"/>
    </reaction>
</comment>
<evidence type="ECO:0000256" key="2">
    <source>
        <dbReference type="ARBA" id="ARBA00012477"/>
    </source>
</evidence>
<reference evidence="12" key="1">
    <citation type="submission" date="2017-01" db="EMBL/GenBank/DDBJ databases">
        <authorList>
            <person name="Varghese N."/>
            <person name="Submissions S."/>
        </authorList>
    </citation>
    <scope>NUCLEOTIDE SEQUENCE [LARGE SCALE GENOMIC DNA]</scope>
    <source>
        <strain evidence="12">DSM 23127</strain>
    </source>
</reference>
<keyword evidence="8 10" id="KW-0862">Zinc</keyword>
<organism evidence="11 12">
    <name type="scientific">Salimicrobium flavidum</name>
    <dbReference type="NCBI Taxonomy" id="570947"/>
    <lineage>
        <taxon>Bacteria</taxon>
        <taxon>Bacillati</taxon>
        <taxon>Bacillota</taxon>
        <taxon>Bacilli</taxon>
        <taxon>Bacillales</taxon>
        <taxon>Bacillaceae</taxon>
        <taxon>Salimicrobium</taxon>
    </lineage>
</organism>
<protein>
    <recommendedName>
        <fullName evidence="2 10">Ribonuclease Z</fullName>
        <shortName evidence="10">RNase Z</shortName>
        <ecNumber evidence="2 10">3.1.26.11</ecNumber>
    </recommendedName>
    <alternativeName>
        <fullName evidence="10">tRNA 3 endonuclease</fullName>
    </alternativeName>
    <alternativeName>
        <fullName evidence="10">tRNase Z</fullName>
    </alternativeName>
</protein>
<keyword evidence="7 10" id="KW-0378">Hydrolase</keyword>
<proteinExistence type="inferred from homology"/>
<evidence type="ECO:0000256" key="4">
    <source>
        <dbReference type="ARBA" id="ARBA00022722"/>
    </source>
</evidence>
<feature type="binding site" evidence="10">
    <location>
        <position position="211"/>
    </location>
    <ligand>
        <name>Zn(2+)</name>
        <dbReference type="ChEBI" id="CHEBI:29105"/>
        <label>1</label>
        <note>catalytic</note>
    </ligand>
</feature>
<evidence type="ECO:0000313" key="11">
    <source>
        <dbReference type="EMBL" id="SIS36994.1"/>
    </source>
</evidence>
<dbReference type="FunFam" id="3.60.15.10:FF:000002">
    <property type="entry name" value="Ribonuclease Z"/>
    <property type="match status" value="1"/>
</dbReference>
<dbReference type="Pfam" id="PF23023">
    <property type="entry name" value="Anti-Pycsar_Apyc1"/>
    <property type="match status" value="1"/>
</dbReference>
<dbReference type="PANTHER" id="PTHR46018">
    <property type="entry name" value="ZINC PHOSPHODIESTERASE ELAC PROTEIN 1"/>
    <property type="match status" value="1"/>
</dbReference>
<keyword evidence="12" id="KW-1185">Reference proteome</keyword>
<dbReference type="PANTHER" id="PTHR46018:SF2">
    <property type="entry name" value="ZINC PHOSPHODIESTERASE ELAC PROTEIN 1"/>
    <property type="match status" value="1"/>
</dbReference>
<dbReference type="EC" id="3.1.26.11" evidence="2 10"/>
<dbReference type="HAMAP" id="MF_01818">
    <property type="entry name" value="RNase_Z_BN"/>
    <property type="match status" value="1"/>
</dbReference>
<accession>A0A1N7IIQ9</accession>
<sequence>MELYFLGTGSGVPSKERNVSSFVLRLLEETGESWMFDCGEGTQHQILRSPIKSRRVNKIFITHLHGDHIYGLPGFLSSRSFQGGTGPLTIYGPEGLQEFIEQALEISGTHLKYPLHFRTIEHGFYEKTEQYEIHVHLLDHGLPSYGFLIKEKENLGALQKDKLEAMGVPPGPIYQTIKDQEYTTLEDGRTIKRSEVLSAPKAGRTIAILGDTRFHQEYVDWVLEADVLIHEGTFEGDEWDMAYDYYHSTVVQAATLAQKARVGELIINHLSSRYQKEDIIQLLQEAREVFANTHIANDHSLFPIHRRENNQC</sequence>
<comment type="similarity">
    <text evidence="10">Belongs to the RNase Z family.</text>
</comment>
<evidence type="ECO:0000256" key="6">
    <source>
        <dbReference type="ARBA" id="ARBA00022759"/>
    </source>
</evidence>
<evidence type="ECO:0000256" key="10">
    <source>
        <dbReference type="HAMAP-Rule" id="MF_01818"/>
    </source>
</evidence>
<keyword evidence="5 10" id="KW-0479">Metal-binding</keyword>
<dbReference type="NCBIfam" id="TIGR02651">
    <property type="entry name" value="RNase_Z"/>
    <property type="match status" value="1"/>
</dbReference>
<dbReference type="SUPFAM" id="SSF56281">
    <property type="entry name" value="Metallo-hydrolase/oxidoreductase"/>
    <property type="match status" value="1"/>
</dbReference>
<feature type="binding site" evidence="10">
    <location>
        <position position="63"/>
    </location>
    <ligand>
        <name>Zn(2+)</name>
        <dbReference type="ChEBI" id="CHEBI:29105"/>
        <label>1</label>
        <note>catalytic</note>
    </ligand>
</feature>
<evidence type="ECO:0000256" key="7">
    <source>
        <dbReference type="ARBA" id="ARBA00022801"/>
    </source>
</evidence>
<dbReference type="GO" id="GO:0042781">
    <property type="term" value="F:3'-tRNA processing endoribonuclease activity"/>
    <property type="evidence" value="ECO:0007669"/>
    <property type="project" value="UniProtKB-UniRule"/>
</dbReference>
<feature type="binding site" evidence="10">
    <location>
        <position position="140"/>
    </location>
    <ligand>
        <name>Zn(2+)</name>
        <dbReference type="ChEBI" id="CHEBI:29105"/>
        <label>1</label>
        <note>catalytic</note>
    </ligand>
</feature>
<dbReference type="GO" id="GO:0008270">
    <property type="term" value="F:zinc ion binding"/>
    <property type="evidence" value="ECO:0007669"/>
    <property type="project" value="UniProtKB-UniRule"/>
</dbReference>
<evidence type="ECO:0000313" key="12">
    <source>
        <dbReference type="Proteomes" id="UP000187608"/>
    </source>
</evidence>
<dbReference type="CDD" id="cd07717">
    <property type="entry name" value="RNaseZ_ZiPD-like_MBL-fold"/>
    <property type="match status" value="1"/>
</dbReference>
<feature type="binding site" evidence="10">
    <location>
        <position position="67"/>
    </location>
    <ligand>
        <name>Zn(2+)</name>
        <dbReference type="ChEBI" id="CHEBI:29105"/>
        <label>2</label>
        <note>catalytic</note>
    </ligand>
</feature>